<dbReference type="Pfam" id="PF13561">
    <property type="entry name" value="adh_short_C2"/>
    <property type="match status" value="1"/>
</dbReference>
<dbReference type="SMART" id="SM00822">
    <property type="entry name" value="PKS_KR"/>
    <property type="match status" value="1"/>
</dbReference>
<dbReference type="SUPFAM" id="SSF51735">
    <property type="entry name" value="NAD(P)-binding Rossmann-fold domains"/>
    <property type="match status" value="1"/>
</dbReference>
<gene>
    <name evidence="4" type="ORF">SAMN05444336_10272</name>
</gene>
<dbReference type="STRING" id="356660.SAMN05444336_10272"/>
<evidence type="ECO:0000256" key="2">
    <source>
        <dbReference type="ARBA" id="ARBA00023002"/>
    </source>
</evidence>
<dbReference type="OrthoDB" id="9804774at2"/>
<evidence type="ECO:0000313" key="5">
    <source>
        <dbReference type="Proteomes" id="UP000199118"/>
    </source>
</evidence>
<dbReference type="PANTHER" id="PTHR42879:SF2">
    <property type="entry name" value="3-OXOACYL-[ACYL-CARRIER-PROTEIN] REDUCTASE FABG"/>
    <property type="match status" value="1"/>
</dbReference>
<dbReference type="PRINTS" id="PR00080">
    <property type="entry name" value="SDRFAMILY"/>
</dbReference>
<keyword evidence="5" id="KW-1185">Reference proteome</keyword>
<dbReference type="RefSeq" id="WP_092680358.1">
    <property type="nucleotide sequence ID" value="NZ_FNMZ01000002.1"/>
</dbReference>
<dbReference type="AlphaFoldDB" id="A0A1H2VIS8"/>
<dbReference type="PRINTS" id="PR00081">
    <property type="entry name" value="GDHRDH"/>
</dbReference>
<dbReference type="InterPro" id="IPR057326">
    <property type="entry name" value="KR_dom"/>
</dbReference>
<sequence>MDLGIKGKVVAITGGGGAIGSTTARMFAEEGAKVALLDINREGAEAAAAEIAAAGGTAIGLEVDILDKAAVTSAFARAEAELGPIDVLVNNAGFSRDKYMTKMEESDWDIVHGVVLKGTFHCCRAVLPGMMQRRWGRIVNITSMSYQGNAGQTNYSSAKAGLVGLTAALAREAGPFNITVNAVAPALVATPRLRARKDFDKLEQRSKALTPLPRLSIPEDIAKAVIFHASSMADFVSAQVMHVSGGR</sequence>
<reference evidence="4 5" key="1">
    <citation type="submission" date="2016-10" db="EMBL/GenBank/DDBJ databases">
        <authorList>
            <person name="de Groot N.N."/>
        </authorList>
    </citation>
    <scope>NUCLEOTIDE SEQUENCE [LARGE SCALE GENOMIC DNA]</scope>
    <source>
        <strain evidence="4 5">DSM 17890</strain>
    </source>
</reference>
<dbReference type="InterPro" id="IPR036291">
    <property type="entry name" value="NAD(P)-bd_dom_sf"/>
</dbReference>
<comment type="similarity">
    <text evidence="1">Belongs to the short-chain dehydrogenases/reductases (SDR) family.</text>
</comment>
<dbReference type="EMBL" id="FNMZ01000002">
    <property type="protein sequence ID" value="SDW67799.1"/>
    <property type="molecule type" value="Genomic_DNA"/>
</dbReference>
<dbReference type="InterPro" id="IPR002347">
    <property type="entry name" value="SDR_fam"/>
</dbReference>
<proteinExistence type="inferred from homology"/>
<dbReference type="PANTHER" id="PTHR42879">
    <property type="entry name" value="3-OXOACYL-(ACYL-CARRIER-PROTEIN) REDUCTASE"/>
    <property type="match status" value="1"/>
</dbReference>
<dbReference type="NCBIfam" id="NF009466">
    <property type="entry name" value="PRK12826.1-2"/>
    <property type="match status" value="1"/>
</dbReference>
<evidence type="ECO:0000256" key="1">
    <source>
        <dbReference type="ARBA" id="ARBA00006484"/>
    </source>
</evidence>
<evidence type="ECO:0000259" key="3">
    <source>
        <dbReference type="SMART" id="SM00822"/>
    </source>
</evidence>
<feature type="domain" description="Ketoreductase" evidence="3">
    <location>
        <begin position="8"/>
        <end position="186"/>
    </location>
</feature>
<organism evidence="4 5">
    <name type="scientific">Albimonas donghaensis</name>
    <dbReference type="NCBI Taxonomy" id="356660"/>
    <lineage>
        <taxon>Bacteria</taxon>
        <taxon>Pseudomonadati</taxon>
        <taxon>Pseudomonadota</taxon>
        <taxon>Alphaproteobacteria</taxon>
        <taxon>Rhodobacterales</taxon>
        <taxon>Paracoccaceae</taxon>
        <taxon>Albimonas</taxon>
    </lineage>
</organism>
<dbReference type="Proteomes" id="UP000199118">
    <property type="component" value="Unassembled WGS sequence"/>
</dbReference>
<keyword evidence="2" id="KW-0560">Oxidoreductase</keyword>
<dbReference type="InterPro" id="IPR050259">
    <property type="entry name" value="SDR"/>
</dbReference>
<dbReference type="GO" id="GO:0016491">
    <property type="term" value="F:oxidoreductase activity"/>
    <property type="evidence" value="ECO:0007669"/>
    <property type="project" value="UniProtKB-KW"/>
</dbReference>
<protein>
    <submittedName>
        <fullName evidence="4">3-oxoacyl-[acyl-carrier protein] reductase</fullName>
    </submittedName>
</protein>
<dbReference type="Gene3D" id="3.40.50.720">
    <property type="entry name" value="NAD(P)-binding Rossmann-like Domain"/>
    <property type="match status" value="1"/>
</dbReference>
<name>A0A1H2VIS8_9RHOB</name>
<evidence type="ECO:0000313" key="4">
    <source>
        <dbReference type="EMBL" id="SDW67799.1"/>
    </source>
</evidence>
<dbReference type="FunFam" id="3.40.50.720:FF:000173">
    <property type="entry name" value="3-oxoacyl-[acyl-carrier protein] reductase"/>
    <property type="match status" value="1"/>
</dbReference>
<accession>A0A1H2VIS8</accession>